<reference evidence="1 2" key="1">
    <citation type="submission" date="2013-03" db="EMBL/GenBank/DDBJ databases">
        <title>The Genome Sequence of Capronia epimyces CBS 606.96.</title>
        <authorList>
            <consortium name="The Broad Institute Genomics Platform"/>
            <person name="Cuomo C."/>
            <person name="de Hoog S."/>
            <person name="Gorbushina A."/>
            <person name="Walker B."/>
            <person name="Young S.K."/>
            <person name="Zeng Q."/>
            <person name="Gargeya S."/>
            <person name="Fitzgerald M."/>
            <person name="Haas B."/>
            <person name="Abouelleil A."/>
            <person name="Allen A.W."/>
            <person name="Alvarado L."/>
            <person name="Arachchi H.M."/>
            <person name="Berlin A.M."/>
            <person name="Chapman S.B."/>
            <person name="Gainer-Dewar J."/>
            <person name="Goldberg J."/>
            <person name="Griggs A."/>
            <person name="Gujja S."/>
            <person name="Hansen M."/>
            <person name="Howarth C."/>
            <person name="Imamovic A."/>
            <person name="Ireland A."/>
            <person name="Larimer J."/>
            <person name="McCowan C."/>
            <person name="Murphy C."/>
            <person name="Pearson M."/>
            <person name="Poon T.W."/>
            <person name="Priest M."/>
            <person name="Roberts A."/>
            <person name="Saif S."/>
            <person name="Shea T."/>
            <person name="Sisk P."/>
            <person name="Sykes S."/>
            <person name="Wortman J."/>
            <person name="Nusbaum C."/>
            <person name="Birren B."/>
        </authorList>
    </citation>
    <scope>NUCLEOTIDE SEQUENCE [LARGE SCALE GENOMIC DNA]</scope>
    <source>
        <strain evidence="1 2">CBS 606.96</strain>
    </source>
</reference>
<sequence>MAICSSTAMNLSTDKQFFRRAIDTARHGLIGNFPSYECMEQWDAIHALIIYATLETKECIGNESEAWRLAMPVQNLEMGFLLKV</sequence>
<keyword evidence="2" id="KW-1185">Reference proteome</keyword>
<dbReference type="EMBL" id="AMGY01000003">
    <property type="protein sequence ID" value="EXJ86789.1"/>
    <property type="molecule type" value="Genomic_DNA"/>
</dbReference>
<proteinExistence type="predicted"/>
<organism evidence="1 2">
    <name type="scientific">Capronia epimyces CBS 606.96</name>
    <dbReference type="NCBI Taxonomy" id="1182542"/>
    <lineage>
        <taxon>Eukaryota</taxon>
        <taxon>Fungi</taxon>
        <taxon>Dikarya</taxon>
        <taxon>Ascomycota</taxon>
        <taxon>Pezizomycotina</taxon>
        <taxon>Eurotiomycetes</taxon>
        <taxon>Chaetothyriomycetidae</taxon>
        <taxon>Chaetothyriales</taxon>
        <taxon>Herpotrichiellaceae</taxon>
        <taxon>Capronia</taxon>
    </lineage>
</organism>
<evidence type="ECO:0000313" key="1">
    <source>
        <dbReference type="EMBL" id="EXJ86789.1"/>
    </source>
</evidence>
<dbReference type="AlphaFoldDB" id="W9YWX7"/>
<dbReference type="STRING" id="1182542.W9YWX7"/>
<dbReference type="RefSeq" id="XP_007732068.1">
    <property type="nucleotide sequence ID" value="XM_007733878.1"/>
</dbReference>
<comment type="caution">
    <text evidence="1">The sequence shown here is derived from an EMBL/GenBank/DDBJ whole genome shotgun (WGS) entry which is preliminary data.</text>
</comment>
<dbReference type="Proteomes" id="UP000019478">
    <property type="component" value="Unassembled WGS sequence"/>
</dbReference>
<protein>
    <submittedName>
        <fullName evidence="1">Uncharacterized protein</fullName>
    </submittedName>
</protein>
<gene>
    <name evidence="1" type="ORF">A1O3_03743</name>
</gene>
<accession>W9YWX7</accession>
<dbReference type="HOGENOM" id="CLU_2527229_0_0_1"/>
<evidence type="ECO:0000313" key="2">
    <source>
        <dbReference type="Proteomes" id="UP000019478"/>
    </source>
</evidence>
<dbReference type="GeneID" id="19167868"/>
<dbReference type="OrthoDB" id="5423818at2759"/>
<name>W9YWX7_9EURO</name>